<feature type="compositionally biased region" description="Basic and acidic residues" evidence="1">
    <location>
        <begin position="1"/>
        <end position="16"/>
    </location>
</feature>
<protein>
    <submittedName>
        <fullName evidence="2">Uncharacterized protein</fullName>
    </submittedName>
</protein>
<reference evidence="2 3" key="1">
    <citation type="submission" date="2019-11" db="EMBL/GenBank/DDBJ databases">
        <title>Whole genome sequence of Haloferax sp. MBLA0078.</title>
        <authorList>
            <person name="Seo M.-J."/>
            <person name="Cho E.-S."/>
        </authorList>
    </citation>
    <scope>NUCLEOTIDE SEQUENCE [LARGE SCALE GENOMIC DNA]</scope>
    <source>
        <strain evidence="2 3">MBLA0078</strain>
    </source>
</reference>
<organism evidence="2 3">
    <name type="scientific">Haloferax marinum</name>
    <dbReference type="NCBI Taxonomy" id="2666143"/>
    <lineage>
        <taxon>Archaea</taxon>
        <taxon>Methanobacteriati</taxon>
        <taxon>Methanobacteriota</taxon>
        <taxon>Stenosarchaea group</taxon>
        <taxon>Halobacteria</taxon>
        <taxon>Halobacteriales</taxon>
        <taxon>Haloferacaceae</taxon>
        <taxon>Haloferax</taxon>
    </lineage>
</organism>
<dbReference type="EMBL" id="WKJQ01000001">
    <property type="protein sequence ID" value="MRW97194.1"/>
    <property type="molecule type" value="Genomic_DNA"/>
</dbReference>
<dbReference type="AlphaFoldDB" id="A0A6A8G7Z3"/>
<proteinExistence type="predicted"/>
<keyword evidence="3" id="KW-1185">Reference proteome</keyword>
<comment type="caution">
    <text evidence="2">The sequence shown here is derived from an EMBL/GenBank/DDBJ whole genome shotgun (WGS) entry which is preliminary data.</text>
</comment>
<gene>
    <name evidence="2" type="ORF">GJR99_11505</name>
</gene>
<evidence type="ECO:0000256" key="1">
    <source>
        <dbReference type="SAM" id="MobiDB-lite"/>
    </source>
</evidence>
<feature type="region of interest" description="Disordered" evidence="1">
    <location>
        <begin position="1"/>
        <end position="22"/>
    </location>
</feature>
<dbReference type="RefSeq" id="WP_154325985.1">
    <property type="nucleotide sequence ID" value="NZ_WKJQ01000001.1"/>
</dbReference>
<dbReference type="Proteomes" id="UP000443423">
    <property type="component" value="Unassembled WGS sequence"/>
</dbReference>
<accession>A0A6A8G7Z3</accession>
<name>A0A6A8G7Z3_9EURY</name>
<evidence type="ECO:0000313" key="2">
    <source>
        <dbReference type="EMBL" id="MRW97194.1"/>
    </source>
</evidence>
<evidence type="ECO:0000313" key="3">
    <source>
        <dbReference type="Proteomes" id="UP000443423"/>
    </source>
</evidence>
<sequence length="46" mass="5157">MAREAAKLHEQPHAPGDDNYQTEMLERFGIDKEDVTEGIDTPDGMP</sequence>